<dbReference type="PANTHER" id="PTHR45521:SF2">
    <property type="entry name" value="TRANSDUCIN_WD40 REPEAT-LIKE SUPERFAMILY PROTEIN"/>
    <property type="match status" value="1"/>
</dbReference>
<evidence type="ECO:0000256" key="1">
    <source>
        <dbReference type="SAM" id="MobiDB-lite"/>
    </source>
</evidence>
<dbReference type="AlphaFoldDB" id="A0A0D2MFS0"/>
<gene>
    <name evidence="2" type="ORF">MNEG_14013</name>
</gene>
<dbReference type="PANTHER" id="PTHR45521">
    <property type="entry name" value="TSET COMPLEX MEMBER TSTF"/>
    <property type="match status" value="1"/>
</dbReference>
<evidence type="ECO:0000313" key="3">
    <source>
        <dbReference type="Proteomes" id="UP000054498"/>
    </source>
</evidence>
<dbReference type="GeneID" id="25731533"/>
<reference evidence="2 3" key="1">
    <citation type="journal article" date="2013" name="BMC Genomics">
        <title>Reconstruction of the lipid metabolism for the microalga Monoraphidium neglectum from its genome sequence reveals characteristics suitable for biofuel production.</title>
        <authorList>
            <person name="Bogen C."/>
            <person name="Al-Dilaimi A."/>
            <person name="Albersmeier A."/>
            <person name="Wichmann J."/>
            <person name="Grundmann M."/>
            <person name="Rupp O."/>
            <person name="Lauersen K.J."/>
            <person name="Blifernez-Klassen O."/>
            <person name="Kalinowski J."/>
            <person name="Goesmann A."/>
            <person name="Mussgnug J.H."/>
            <person name="Kruse O."/>
        </authorList>
    </citation>
    <scope>NUCLEOTIDE SEQUENCE [LARGE SCALE GENOMIC DNA]</scope>
    <source>
        <strain evidence="2 3">SAG 48.87</strain>
    </source>
</reference>
<keyword evidence="3" id="KW-1185">Reference proteome</keyword>
<proteinExistence type="predicted"/>
<accession>A0A0D2MFS0</accession>
<dbReference type="KEGG" id="mng:MNEG_14013"/>
<dbReference type="STRING" id="145388.A0A0D2MFS0"/>
<organism evidence="2 3">
    <name type="scientific">Monoraphidium neglectum</name>
    <dbReference type="NCBI Taxonomy" id="145388"/>
    <lineage>
        <taxon>Eukaryota</taxon>
        <taxon>Viridiplantae</taxon>
        <taxon>Chlorophyta</taxon>
        <taxon>core chlorophytes</taxon>
        <taxon>Chlorophyceae</taxon>
        <taxon>CS clade</taxon>
        <taxon>Sphaeropleales</taxon>
        <taxon>Selenastraceae</taxon>
        <taxon>Monoraphidium</taxon>
    </lineage>
</organism>
<dbReference type="OrthoDB" id="509637at2759"/>
<dbReference type="InterPro" id="IPR053290">
    <property type="entry name" value="TSET_complex_member"/>
</dbReference>
<feature type="region of interest" description="Disordered" evidence="1">
    <location>
        <begin position="1"/>
        <end position="24"/>
    </location>
</feature>
<dbReference type="RefSeq" id="XP_013892970.1">
    <property type="nucleotide sequence ID" value="XM_014037516.1"/>
</dbReference>
<protein>
    <submittedName>
        <fullName evidence="2">Uncharacterized protein</fullName>
    </submittedName>
</protein>
<dbReference type="Proteomes" id="UP000054498">
    <property type="component" value="Unassembled WGS sequence"/>
</dbReference>
<name>A0A0D2MFS0_9CHLO</name>
<sequence length="430" mass="42359">MRADGAGAGAALPAPRPRPPGPVALLGPREGGLWMVNEFGQPMVLPMNHAGLRARCLAAMGDVLGAVQVAAAGLAPAHHDELASFLATMAAPSGAHLALMGLPGLSLGMEVELCMATGQWRRALACCDALIQGCADRSHLRSEAGAAGPAAAAAIGVPTAPGALATAIAAPGAPAVGGPAAVGPLPDDPPPPSKVATNQAMWGHMGFGGLFVDNFSVPTEETDAARKKARDPVARGKVDWGAPLGAGWQYKKGGGGGGGGSGGDGPGRAAAVAPAAPAALQPSATALQLTMRLVEGSQDAGILDVTAAAAQLLLAHRGCLRPAELARLAARMAEAGMNSDVKLLVDGGVASGSHNGQAVGFVAAALTGDLQRLQSALAASGTVALAALQANTYRLPQSLQQTTRWNDALAAASAGGAGAQAYLTVMPGGL</sequence>
<dbReference type="EMBL" id="KK104416">
    <property type="protein sequence ID" value="KIY93950.1"/>
    <property type="molecule type" value="Genomic_DNA"/>
</dbReference>
<evidence type="ECO:0000313" key="2">
    <source>
        <dbReference type="EMBL" id="KIY93950.1"/>
    </source>
</evidence>